<dbReference type="SUPFAM" id="SSF52833">
    <property type="entry name" value="Thioredoxin-like"/>
    <property type="match status" value="1"/>
</dbReference>
<dbReference type="HOGENOM" id="CLU_050131_2_1_9"/>
<feature type="chain" id="PRO_5039251084" evidence="5">
    <location>
        <begin position="25"/>
        <end position="203"/>
    </location>
</feature>
<dbReference type="Proteomes" id="UP000023555">
    <property type="component" value="Unassembled WGS sequence"/>
</dbReference>
<feature type="binding site" evidence="3">
    <location>
        <position position="75"/>
    </location>
    <ligand>
        <name>Cu cation</name>
        <dbReference type="ChEBI" id="CHEBI:23378"/>
    </ligand>
</feature>
<evidence type="ECO:0000256" key="2">
    <source>
        <dbReference type="ARBA" id="ARBA00023008"/>
    </source>
</evidence>
<organism evidence="7 8">
    <name type="scientific">Lysinibacillus sphaericus CBAM5</name>
    <dbReference type="NCBI Taxonomy" id="1400869"/>
    <lineage>
        <taxon>Bacteria</taxon>
        <taxon>Bacillati</taxon>
        <taxon>Bacillota</taxon>
        <taxon>Bacilli</taxon>
        <taxon>Bacillales</taxon>
        <taxon>Bacillaceae</taxon>
        <taxon>Lysinibacillus</taxon>
    </lineage>
</organism>
<dbReference type="AlphaFoldDB" id="W7S2U0"/>
<comment type="caution">
    <text evidence="7">The sequence shown here is derived from an EMBL/GenBank/DDBJ whole genome shotgun (WGS) entry which is preliminary data.</text>
</comment>
<dbReference type="Gene3D" id="3.40.30.10">
    <property type="entry name" value="Glutaredoxin"/>
    <property type="match status" value="1"/>
</dbReference>
<evidence type="ECO:0000313" key="7">
    <source>
        <dbReference type="EMBL" id="EWH32526.1"/>
    </source>
</evidence>
<reference evidence="7 8" key="1">
    <citation type="journal article" date="2015" name="Stand. Genomic Sci.">
        <title>Genome sequence and description of the mosquitocidal and heavy metal tolerant strain Lysinibacillus sphaericus CBAM5.</title>
        <authorList>
            <person name="Pena-Montenegro T.D."/>
            <person name="Lozano L."/>
            <person name="Dussan J."/>
        </authorList>
    </citation>
    <scope>NUCLEOTIDE SEQUENCE [LARGE SCALE GENOMIC DNA]</scope>
    <source>
        <strain evidence="7">CBAM5</strain>
    </source>
</reference>
<feature type="signal peptide" evidence="5">
    <location>
        <begin position="1"/>
        <end position="24"/>
    </location>
</feature>
<dbReference type="PANTHER" id="PTHR12151:SF25">
    <property type="entry name" value="LINALOOL DEHYDRATASE_ISOMERASE DOMAIN-CONTAINING PROTEIN"/>
    <property type="match status" value="1"/>
</dbReference>
<dbReference type="GO" id="GO:0046872">
    <property type="term" value="F:metal ion binding"/>
    <property type="evidence" value="ECO:0007669"/>
    <property type="project" value="UniProtKB-KW"/>
</dbReference>
<dbReference type="PANTHER" id="PTHR12151">
    <property type="entry name" value="ELECTRON TRANSPORT PROTIN SCO1/SENC FAMILY MEMBER"/>
    <property type="match status" value="1"/>
</dbReference>
<evidence type="ECO:0000256" key="5">
    <source>
        <dbReference type="SAM" id="SignalP"/>
    </source>
</evidence>
<dbReference type="PROSITE" id="PS51352">
    <property type="entry name" value="THIOREDOXIN_2"/>
    <property type="match status" value="1"/>
</dbReference>
<keyword evidence="3" id="KW-0479">Metal-binding</keyword>
<keyword evidence="5" id="KW-0732">Signal</keyword>
<sequence>MCAIQMKKKSILLVLVLAISSILAACGSYKFEPSLNIEVQDFNVTNQKNEQVSLDDLKGKPWLAMFIFTNCTTICPPMTFNMTEVQQALQDEGLEDYQIVAFSVDPEVDKPDVLTNYLNTYNVADESKWQLLTGYQQKFIEQFARKSFNSLVKNDPNSDQVIHMSSYYLVNADGTVVKDYDGATNVPVETIVGDMKALIKESK</sequence>
<feature type="domain" description="Thioredoxin" evidence="6">
    <location>
        <begin position="33"/>
        <end position="200"/>
    </location>
</feature>
<evidence type="ECO:0000256" key="3">
    <source>
        <dbReference type="PIRSR" id="PIRSR603782-1"/>
    </source>
</evidence>
<accession>W7S2U0</accession>
<evidence type="ECO:0000259" key="6">
    <source>
        <dbReference type="PROSITE" id="PS51352"/>
    </source>
</evidence>
<feature type="binding site" evidence="3">
    <location>
        <position position="163"/>
    </location>
    <ligand>
        <name>Cu cation</name>
        <dbReference type="ChEBI" id="CHEBI:23378"/>
    </ligand>
</feature>
<protein>
    <submittedName>
        <fullName evidence="7">Photosynthetic protein synthase I</fullName>
    </submittedName>
</protein>
<dbReference type="InterPro" id="IPR036249">
    <property type="entry name" value="Thioredoxin-like_sf"/>
</dbReference>
<evidence type="ECO:0000256" key="4">
    <source>
        <dbReference type="PIRSR" id="PIRSR603782-2"/>
    </source>
</evidence>
<dbReference type="InterPro" id="IPR003782">
    <property type="entry name" value="SCO1/SenC"/>
</dbReference>
<feature type="disulfide bond" description="Redox-active" evidence="4">
    <location>
        <begin position="71"/>
        <end position="75"/>
    </location>
</feature>
<evidence type="ECO:0000256" key="1">
    <source>
        <dbReference type="ARBA" id="ARBA00010996"/>
    </source>
</evidence>
<proteinExistence type="inferred from homology"/>
<dbReference type="InterPro" id="IPR013766">
    <property type="entry name" value="Thioredoxin_domain"/>
</dbReference>
<comment type="similarity">
    <text evidence="1">Belongs to the SCO1/2 family.</text>
</comment>
<dbReference type="PROSITE" id="PS51257">
    <property type="entry name" value="PROKAR_LIPOPROTEIN"/>
    <property type="match status" value="1"/>
</dbReference>
<keyword evidence="2 3" id="KW-0186">Copper</keyword>
<dbReference type="CDD" id="cd02968">
    <property type="entry name" value="SCO"/>
    <property type="match status" value="1"/>
</dbReference>
<name>W7S2U0_LYSSH</name>
<dbReference type="Pfam" id="PF02630">
    <property type="entry name" value="SCO1-SenC"/>
    <property type="match status" value="1"/>
</dbReference>
<evidence type="ECO:0000313" key="8">
    <source>
        <dbReference type="Proteomes" id="UP000023555"/>
    </source>
</evidence>
<gene>
    <name evidence="7" type="ORF">P799_10320</name>
</gene>
<feature type="binding site" evidence="3">
    <location>
        <position position="71"/>
    </location>
    <ligand>
        <name>Cu cation</name>
        <dbReference type="ChEBI" id="CHEBI:23378"/>
    </ligand>
</feature>
<dbReference type="EMBL" id="AYKQ01000009">
    <property type="protein sequence ID" value="EWH32526.1"/>
    <property type="molecule type" value="Genomic_DNA"/>
</dbReference>
<keyword evidence="4" id="KW-1015">Disulfide bond</keyword>